<feature type="compositionally biased region" description="Basic and acidic residues" evidence="10">
    <location>
        <begin position="201"/>
        <end position="213"/>
    </location>
</feature>
<dbReference type="OMA" id="MYSAREN"/>
<evidence type="ECO:0000256" key="10">
    <source>
        <dbReference type="SAM" id="MobiDB-lite"/>
    </source>
</evidence>
<feature type="repeat" description="TPR" evidence="9">
    <location>
        <begin position="443"/>
        <end position="476"/>
    </location>
</feature>
<dbReference type="FunFam" id="1.25.40.10:FF:000010">
    <property type="entry name" value="Stress-induced phosphoprotein 1"/>
    <property type="match status" value="1"/>
</dbReference>
<dbReference type="GO" id="GO:0005737">
    <property type="term" value="C:cytoplasm"/>
    <property type="evidence" value="ECO:0007669"/>
    <property type="project" value="UniProtKB-SubCell"/>
</dbReference>
<organism evidence="12 14">
    <name type="scientific">Plasmodiophora brassicae</name>
    <name type="common">Clubroot disease agent</name>
    <dbReference type="NCBI Taxonomy" id="37360"/>
    <lineage>
        <taxon>Eukaryota</taxon>
        <taxon>Sar</taxon>
        <taxon>Rhizaria</taxon>
        <taxon>Endomyxa</taxon>
        <taxon>Phytomyxea</taxon>
        <taxon>Plasmodiophorida</taxon>
        <taxon>Plasmodiophoridae</taxon>
        <taxon>Plasmodiophora</taxon>
    </lineage>
</organism>
<keyword evidence="14" id="KW-1185">Reference proteome</keyword>
<dbReference type="SUPFAM" id="SSF48452">
    <property type="entry name" value="TPR-like"/>
    <property type="match status" value="3"/>
</dbReference>
<evidence type="ECO:0000256" key="5">
    <source>
        <dbReference type="ARBA" id="ARBA00056105"/>
    </source>
</evidence>
<evidence type="ECO:0000259" key="11">
    <source>
        <dbReference type="SMART" id="SM00727"/>
    </source>
</evidence>
<comment type="function">
    <text evidence="5">Acts as a co-chaperone and mediates the association of the chaperones HSP70 and HSP90 probably facilitating substrate transfer from HSP70 to HSP90. Stimulates HSP70 ATPase activity and, in contrast, inhibits HSP90 ATPase activity.</text>
</comment>
<dbReference type="EMBL" id="OVEO01000002">
    <property type="protein sequence ID" value="SPQ94318.1"/>
    <property type="molecule type" value="Genomic_DNA"/>
</dbReference>
<dbReference type="PANTHER" id="PTHR22904:SF533">
    <property type="entry name" value="HSP70-HSP90 ORGANIZING PROTEIN 3"/>
    <property type="match status" value="1"/>
</dbReference>
<comment type="subunit">
    <text evidence="6">Monomer. Homodimer. Forms a complex composed of HOP and chaperones HSP70 and HSP90; the interaction is stronger in the absence of ATP. Interacts (via TPR 1, 2, 3, 7, 8 and 9 repeats) with HSP70 (via C-terminus); the interaction is direct and is stronger in the absence of ATP. Interacts (via TPR 4, 5 and 6 repeats) with HSP90 (via C-terminus); the interaction is direct.</text>
</comment>
<dbReference type="InterPro" id="IPR006636">
    <property type="entry name" value="STI1_HS-bd"/>
</dbReference>
<dbReference type="InterPro" id="IPR011990">
    <property type="entry name" value="TPR-like_helical_dom_sf"/>
</dbReference>
<dbReference type="SMART" id="SM00028">
    <property type="entry name" value="TPR"/>
    <property type="match status" value="9"/>
</dbReference>
<reference evidence="13 15" key="2">
    <citation type="submission" date="2018-03" db="EMBL/GenBank/DDBJ databases">
        <authorList>
            <person name="Fogelqvist J."/>
        </authorList>
    </citation>
    <scope>NUCLEOTIDE SEQUENCE [LARGE SCALE GENOMIC DNA]</scope>
</reference>
<dbReference type="STRING" id="37360.A0A0G4IIC7"/>
<dbReference type="Gene3D" id="1.25.40.10">
    <property type="entry name" value="Tetratricopeptide repeat domain"/>
    <property type="match status" value="3"/>
</dbReference>
<evidence type="ECO:0000313" key="14">
    <source>
        <dbReference type="Proteomes" id="UP000039324"/>
    </source>
</evidence>
<evidence type="ECO:0000313" key="15">
    <source>
        <dbReference type="Proteomes" id="UP000290189"/>
    </source>
</evidence>
<dbReference type="Pfam" id="PF17830">
    <property type="entry name" value="STI1-HOP_DP"/>
    <property type="match status" value="2"/>
</dbReference>
<protein>
    <recommendedName>
        <fullName evidence="7">Hsp70-Hsp90 organising protein</fullName>
    </recommendedName>
    <alternativeName>
        <fullName evidence="8">Stress-inducible protein 1</fullName>
    </alternativeName>
</protein>
<dbReference type="FunFam" id="1.25.40.10:FF:000020">
    <property type="entry name" value="Stress-induced phosphoprotein 1"/>
    <property type="match status" value="1"/>
</dbReference>
<feature type="domain" description="STI1" evidence="11">
    <location>
        <begin position="510"/>
        <end position="549"/>
    </location>
</feature>
<feature type="compositionally biased region" description="Basic and acidic residues" evidence="10">
    <location>
        <begin position="229"/>
        <end position="248"/>
    </location>
</feature>
<dbReference type="SMART" id="SM00727">
    <property type="entry name" value="STI1"/>
    <property type="match status" value="2"/>
</dbReference>
<evidence type="ECO:0000256" key="4">
    <source>
        <dbReference type="ARBA" id="ARBA00022803"/>
    </source>
</evidence>
<evidence type="ECO:0000256" key="6">
    <source>
        <dbReference type="ARBA" id="ARBA00066016"/>
    </source>
</evidence>
<dbReference type="Pfam" id="PF13181">
    <property type="entry name" value="TPR_8"/>
    <property type="match status" value="2"/>
</dbReference>
<dbReference type="PROSITE" id="PS50293">
    <property type="entry name" value="TPR_REGION"/>
    <property type="match status" value="1"/>
</dbReference>
<keyword evidence="13" id="KW-0496">Mitochondrion</keyword>
<feature type="compositionally biased region" description="Low complexity" evidence="10">
    <location>
        <begin position="214"/>
        <end position="224"/>
    </location>
</feature>
<feature type="region of interest" description="Disordered" evidence="10">
    <location>
        <begin position="190"/>
        <end position="248"/>
    </location>
</feature>
<keyword evidence="3" id="KW-0677">Repeat</keyword>
<evidence type="ECO:0000313" key="13">
    <source>
        <dbReference type="EMBL" id="SPQ94318.1"/>
    </source>
</evidence>
<evidence type="ECO:0000313" key="12">
    <source>
        <dbReference type="EMBL" id="CEO94986.1"/>
    </source>
</evidence>
<accession>A0A0G4IIC7</accession>
<evidence type="ECO:0000256" key="7">
    <source>
        <dbReference type="ARBA" id="ARBA00074766"/>
    </source>
</evidence>
<dbReference type="FunFam" id="1.25.40.10:FF:000027">
    <property type="entry name" value="stress-induced-phosphoprotein 1 isoform X1"/>
    <property type="match status" value="1"/>
</dbReference>
<evidence type="ECO:0000256" key="8">
    <source>
        <dbReference type="ARBA" id="ARBA00076447"/>
    </source>
</evidence>
<dbReference type="InterPro" id="IPR019734">
    <property type="entry name" value="TPR_rpt"/>
</dbReference>
<feature type="repeat" description="TPR" evidence="9">
    <location>
        <begin position="240"/>
        <end position="273"/>
    </location>
</feature>
<sequence>MSAAEAQQLKQAGNAAFSAGNNEEAVKCFTRAIEIDRSDHVFFSNRSAAYACLGKYEDARTDAEECVRLAPTWAKGYSRLGLALFNLREYEKAREAYARGLEIEPENASLKEGMEEVKNAMERPSPFGQMFGPDVIAKIRLNPRISHFLDDPSYVAKIQMLQKNPDTLSMFMKDQQIMVTMMALMGISGEMSDLGGEEPSAMERDEEPPRYEEAAAQPSAAPKASPEPPKPELSEEEQKAISEKEAGNAAYKKRDFDTALACYGRALELTPSNPVLLLNIAAVHLEAGRTEQCIESCQKCVEMCRDQGGQLATVAKAFARMGNAYQKVNRLSDAIKSYESSLVEHYDRTVEKKLKEIKALKEKADREAYLDEAKGLEHKEAGNKLFQEGNWTSAIAEYSESIRRNPNDHRTYSNRAACYTKLMEWNNALDDVNKAIELDPTFVKAYIRKGQIEMFLKQYHKARETYQAGLKLDPQCQELHDGLMKVEAAVYNENASGEIDPERQARAMADPEVQRIVQDPHMQNVLAQIQSDPSMAQKAFLDPEIRKKLDVLISAGILRVK</sequence>
<geneLocation type="mitochondrion" evidence="13"/>
<dbReference type="Gene3D" id="1.10.260.100">
    <property type="match status" value="2"/>
</dbReference>
<dbReference type="GO" id="GO:0051879">
    <property type="term" value="F:Hsp90 protein binding"/>
    <property type="evidence" value="ECO:0007669"/>
    <property type="project" value="TreeGrafter"/>
</dbReference>
<dbReference type="Pfam" id="PF13424">
    <property type="entry name" value="TPR_12"/>
    <property type="match status" value="1"/>
</dbReference>
<proteinExistence type="predicted"/>
<feature type="repeat" description="TPR" evidence="9">
    <location>
        <begin position="409"/>
        <end position="442"/>
    </location>
</feature>
<gene>
    <name evidence="12" type="ORF">PBRA_003799</name>
    <name evidence="13" type="ORF">PLBR_LOCUS1533</name>
</gene>
<comment type="subcellular location">
    <subcellularLocation>
        <location evidence="1">Cytoplasm</location>
    </subcellularLocation>
</comment>
<evidence type="ECO:0000256" key="3">
    <source>
        <dbReference type="ARBA" id="ARBA00022737"/>
    </source>
</evidence>
<reference evidence="12 14" key="1">
    <citation type="submission" date="2015-02" db="EMBL/GenBank/DDBJ databases">
        <authorList>
            <person name="Chooi Y.-H."/>
        </authorList>
    </citation>
    <scope>NUCLEOTIDE SEQUENCE [LARGE SCALE GENOMIC DNA]</scope>
    <source>
        <strain evidence="12">E3</strain>
    </source>
</reference>
<keyword evidence="2" id="KW-0963">Cytoplasm</keyword>
<feature type="repeat" description="TPR" evidence="9">
    <location>
        <begin position="6"/>
        <end position="39"/>
    </location>
</feature>
<name>A0A0G4IIC7_PLABS</name>
<dbReference type="InterPro" id="IPR041243">
    <property type="entry name" value="STI1/HOP_DP"/>
</dbReference>
<evidence type="ECO:0000256" key="2">
    <source>
        <dbReference type="ARBA" id="ARBA00022490"/>
    </source>
</evidence>
<dbReference type="PANTHER" id="PTHR22904">
    <property type="entry name" value="TPR REPEAT CONTAINING PROTEIN"/>
    <property type="match status" value="1"/>
</dbReference>
<feature type="repeat" description="TPR" evidence="9">
    <location>
        <begin position="315"/>
        <end position="348"/>
    </location>
</feature>
<feature type="domain" description="STI1" evidence="11">
    <location>
        <begin position="132"/>
        <end position="171"/>
    </location>
</feature>
<dbReference type="Pfam" id="PF00515">
    <property type="entry name" value="TPR_1"/>
    <property type="match status" value="2"/>
</dbReference>
<dbReference type="EMBL" id="CDSF01000002">
    <property type="protein sequence ID" value="CEO94986.1"/>
    <property type="molecule type" value="Genomic_DNA"/>
</dbReference>
<dbReference type="FunFam" id="1.10.260.100:FF:000002">
    <property type="entry name" value="Stress-induced-phosphoprotein 1 (Hsp70/Hsp90-organizing)"/>
    <property type="match status" value="1"/>
</dbReference>
<dbReference type="OrthoDB" id="2423701at2759"/>
<dbReference type="PROSITE" id="PS50005">
    <property type="entry name" value="TPR"/>
    <property type="match status" value="6"/>
</dbReference>
<dbReference type="Proteomes" id="UP000039324">
    <property type="component" value="Unassembled WGS sequence"/>
</dbReference>
<dbReference type="AlphaFoldDB" id="A0A0G4IIC7"/>
<evidence type="ECO:0000256" key="1">
    <source>
        <dbReference type="ARBA" id="ARBA00004496"/>
    </source>
</evidence>
<feature type="repeat" description="TPR" evidence="9">
    <location>
        <begin position="74"/>
        <end position="107"/>
    </location>
</feature>
<keyword evidence="4 9" id="KW-0802">TPR repeat</keyword>
<evidence type="ECO:0000256" key="9">
    <source>
        <dbReference type="PROSITE-ProRule" id="PRU00339"/>
    </source>
</evidence>
<dbReference type="Proteomes" id="UP000290189">
    <property type="component" value="Unassembled WGS sequence"/>
</dbReference>